<evidence type="ECO:0000313" key="2">
    <source>
        <dbReference type="EMBL" id="KAK0486526.1"/>
    </source>
</evidence>
<evidence type="ECO:0000256" key="1">
    <source>
        <dbReference type="SAM" id="MobiDB-lite"/>
    </source>
</evidence>
<sequence length="273" mass="30559">MLPVDTSVSMAVPPATTVPLCHKNRWTNSDQLSFLISLIHDSIQASANGMLTEFKARCYGAWHDCWPETKGRFFLDCSGTTRAVPVHLLGVKDSPPDSPFPKMVGCVLDLGPEGSLEGCEIVEANGTGLDDSDISWVEIQTWLGTAIRDRHKWLDNWFGNNKPGHRKRGGNLVKFSLAPPRLSQAVHKYSKMYYPDRVLPCVIAEAENCGVRHNNLNLVKEMTMHAWANEDADIRVLVFAEIEREKEVVESSKGAGEEASECTELEMQQRRRH</sequence>
<proteinExistence type="predicted"/>
<reference evidence="2" key="1">
    <citation type="submission" date="2023-06" db="EMBL/GenBank/DDBJ databases">
        <authorList>
            <consortium name="Lawrence Berkeley National Laboratory"/>
            <person name="Ahrendt S."/>
            <person name="Sahu N."/>
            <person name="Indic B."/>
            <person name="Wong-Bajracharya J."/>
            <person name="Merenyi Z."/>
            <person name="Ke H.-M."/>
            <person name="Monk M."/>
            <person name="Kocsube S."/>
            <person name="Drula E."/>
            <person name="Lipzen A."/>
            <person name="Balint B."/>
            <person name="Henrissat B."/>
            <person name="Andreopoulos B."/>
            <person name="Martin F.M."/>
            <person name="Harder C.B."/>
            <person name="Rigling D."/>
            <person name="Ford K.L."/>
            <person name="Foster G.D."/>
            <person name="Pangilinan J."/>
            <person name="Papanicolaou A."/>
            <person name="Barry K."/>
            <person name="LaButti K."/>
            <person name="Viragh M."/>
            <person name="Koriabine M."/>
            <person name="Yan M."/>
            <person name="Riley R."/>
            <person name="Champramary S."/>
            <person name="Plett K.L."/>
            <person name="Tsai I.J."/>
            <person name="Slot J."/>
            <person name="Sipos G."/>
            <person name="Plett J."/>
            <person name="Nagy L.G."/>
            <person name="Grigoriev I.V."/>
        </authorList>
    </citation>
    <scope>NUCLEOTIDE SEQUENCE</scope>
    <source>
        <strain evidence="2">ICMP 16352</strain>
    </source>
</reference>
<organism evidence="2 3">
    <name type="scientific">Armillaria novae-zelandiae</name>
    <dbReference type="NCBI Taxonomy" id="153914"/>
    <lineage>
        <taxon>Eukaryota</taxon>
        <taxon>Fungi</taxon>
        <taxon>Dikarya</taxon>
        <taxon>Basidiomycota</taxon>
        <taxon>Agaricomycotina</taxon>
        <taxon>Agaricomycetes</taxon>
        <taxon>Agaricomycetidae</taxon>
        <taxon>Agaricales</taxon>
        <taxon>Marasmiineae</taxon>
        <taxon>Physalacriaceae</taxon>
        <taxon>Armillaria</taxon>
    </lineage>
</organism>
<accession>A0AA39PLP7</accession>
<gene>
    <name evidence="2" type="ORF">IW261DRAFT_1559945</name>
</gene>
<dbReference type="EMBL" id="JAUEPR010000004">
    <property type="protein sequence ID" value="KAK0486526.1"/>
    <property type="molecule type" value="Genomic_DNA"/>
</dbReference>
<protein>
    <submittedName>
        <fullName evidence="2">Uncharacterized protein</fullName>
    </submittedName>
</protein>
<evidence type="ECO:0000313" key="3">
    <source>
        <dbReference type="Proteomes" id="UP001175227"/>
    </source>
</evidence>
<feature type="region of interest" description="Disordered" evidence="1">
    <location>
        <begin position="249"/>
        <end position="273"/>
    </location>
</feature>
<name>A0AA39PLP7_9AGAR</name>
<comment type="caution">
    <text evidence="2">The sequence shown here is derived from an EMBL/GenBank/DDBJ whole genome shotgun (WGS) entry which is preliminary data.</text>
</comment>
<dbReference type="AlphaFoldDB" id="A0AA39PLP7"/>
<keyword evidence="3" id="KW-1185">Reference proteome</keyword>
<dbReference type="Proteomes" id="UP001175227">
    <property type="component" value="Unassembled WGS sequence"/>
</dbReference>